<keyword evidence="2" id="KW-1185">Reference proteome</keyword>
<sequence>MFRSLKQLKIWSRRKKKKKNNNNVFHNSYLPAHPTCPAPLPPPLPLTHSCSCSAFQPSAPPLPSWLNFEQNNIDHSAFRVFPASTLDYESVSEITPLCPPSINSTTTSYQQYMVSSPVYGVPMMPTMHTGKSGGILGCVFGVGADLIRCFCPCFLF</sequence>
<gene>
    <name evidence="1" type="ORF">AQUCO_03100076v1</name>
</gene>
<organism evidence="1 2">
    <name type="scientific">Aquilegia coerulea</name>
    <name type="common">Rocky mountain columbine</name>
    <dbReference type="NCBI Taxonomy" id="218851"/>
    <lineage>
        <taxon>Eukaryota</taxon>
        <taxon>Viridiplantae</taxon>
        <taxon>Streptophyta</taxon>
        <taxon>Embryophyta</taxon>
        <taxon>Tracheophyta</taxon>
        <taxon>Spermatophyta</taxon>
        <taxon>Magnoliopsida</taxon>
        <taxon>Ranunculales</taxon>
        <taxon>Ranunculaceae</taxon>
        <taxon>Thalictroideae</taxon>
        <taxon>Aquilegia</taxon>
    </lineage>
</organism>
<proteinExistence type="predicted"/>
<name>A0A2G5D0N7_AQUCA</name>
<evidence type="ECO:0000313" key="2">
    <source>
        <dbReference type="Proteomes" id="UP000230069"/>
    </source>
</evidence>
<protein>
    <submittedName>
        <fullName evidence="1">Uncharacterized protein</fullName>
    </submittedName>
</protein>
<dbReference type="EMBL" id="KZ305048">
    <property type="protein sequence ID" value="PIA37064.1"/>
    <property type="molecule type" value="Genomic_DNA"/>
</dbReference>
<dbReference type="FunCoup" id="A0A2G5D0N7">
    <property type="interactions" value="8"/>
</dbReference>
<reference evidence="1 2" key="1">
    <citation type="submission" date="2017-09" db="EMBL/GenBank/DDBJ databases">
        <title>WGS assembly of Aquilegia coerulea Goldsmith.</title>
        <authorList>
            <person name="Hodges S."/>
            <person name="Kramer E."/>
            <person name="Nordborg M."/>
            <person name="Tomkins J."/>
            <person name="Borevitz J."/>
            <person name="Derieg N."/>
            <person name="Yan J."/>
            <person name="Mihaltcheva S."/>
            <person name="Hayes R.D."/>
            <person name="Rokhsar D."/>
        </authorList>
    </citation>
    <scope>NUCLEOTIDE SEQUENCE [LARGE SCALE GENOMIC DNA]</scope>
    <source>
        <strain evidence="2">cv. Goldsmith</strain>
    </source>
</reference>
<evidence type="ECO:0000313" key="1">
    <source>
        <dbReference type="EMBL" id="PIA37064.1"/>
    </source>
</evidence>
<dbReference type="Proteomes" id="UP000230069">
    <property type="component" value="Unassembled WGS sequence"/>
</dbReference>
<dbReference type="AlphaFoldDB" id="A0A2G5D0N7"/>
<dbReference type="OrthoDB" id="1433808at2759"/>
<accession>A0A2G5D0N7</accession>
<dbReference type="InParanoid" id="A0A2G5D0N7"/>